<evidence type="ECO:0000313" key="7">
    <source>
        <dbReference type="RefSeq" id="XP_020554059.1"/>
    </source>
</evidence>
<dbReference type="OrthoDB" id="864303at2759"/>
<evidence type="ECO:0000256" key="4">
    <source>
        <dbReference type="ARBA" id="ARBA00023180"/>
    </source>
</evidence>
<proteinExistence type="inferred from homology"/>
<gene>
    <name evidence="7" type="primary">LOC105175161</name>
</gene>
<evidence type="ECO:0000256" key="2">
    <source>
        <dbReference type="ARBA" id="ARBA00022729"/>
    </source>
</evidence>
<evidence type="ECO:0000313" key="6">
    <source>
        <dbReference type="Proteomes" id="UP000504604"/>
    </source>
</evidence>
<dbReference type="CDD" id="cd01837">
    <property type="entry name" value="SGNH_plant_lipase_like"/>
    <property type="match status" value="1"/>
</dbReference>
<evidence type="ECO:0000256" key="5">
    <source>
        <dbReference type="SAM" id="SignalP"/>
    </source>
</evidence>
<sequence length="356" mass="39637">MTSVFHKLVFPVLVLCCCLFFCVPQCANAHPLKICKFDQIYQLGDSISDTGNLIREVPIGAATAFARLPYGQTFFKNATGRCSNGLLMIDYIDFEHGVNFAVAGSTALPSQVLAAQHIFSPVTTSSLNVQLDWMFTHFSSICLNSRDCAEKLQNALFMVGEIGGNDYNYAIFQGKTMEELRSMVPDVVATIVDAARRVIEVGGNRVVIPGNFPIGCLPIYKTAFQTNISAAYDKNHCLKHLNDFAKYHNKELQNAIYTLKQEKPNAVIVYGDYYNAYQFLLQVATSHGFEREKACCGTGGKYNFNMTRMCGGAGVKVCSNPKRYMSWDGVHLTQEGYKIMAAWLVNNIFPHLLCHF</sequence>
<organism evidence="6 7">
    <name type="scientific">Sesamum indicum</name>
    <name type="common">Oriental sesame</name>
    <name type="synonym">Sesamum orientale</name>
    <dbReference type="NCBI Taxonomy" id="4182"/>
    <lineage>
        <taxon>Eukaryota</taxon>
        <taxon>Viridiplantae</taxon>
        <taxon>Streptophyta</taxon>
        <taxon>Embryophyta</taxon>
        <taxon>Tracheophyta</taxon>
        <taxon>Spermatophyta</taxon>
        <taxon>Magnoliopsida</taxon>
        <taxon>eudicotyledons</taxon>
        <taxon>Gunneridae</taxon>
        <taxon>Pentapetalae</taxon>
        <taxon>asterids</taxon>
        <taxon>lamiids</taxon>
        <taxon>Lamiales</taxon>
        <taxon>Pedaliaceae</taxon>
        <taxon>Sesamum</taxon>
    </lineage>
</organism>
<dbReference type="GeneID" id="105175161"/>
<dbReference type="Gramene" id="SIN_1014326.t">
    <property type="protein sequence ID" value="SIN_1014326.t"/>
    <property type="gene ID" value="SIN_1014326"/>
</dbReference>
<name>A0A8M8VCT4_SESIN</name>
<dbReference type="RefSeq" id="XP_020554059.1">
    <property type="nucleotide sequence ID" value="XM_020698400.1"/>
</dbReference>
<evidence type="ECO:0000256" key="1">
    <source>
        <dbReference type="ARBA" id="ARBA00008668"/>
    </source>
</evidence>
<protein>
    <submittedName>
        <fullName evidence="7">GDSL esterase/lipase At5g03980-like</fullName>
    </submittedName>
</protein>
<dbReference type="GO" id="GO:0016788">
    <property type="term" value="F:hydrolase activity, acting on ester bonds"/>
    <property type="evidence" value="ECO:0007669"/>
    <property type="project" value="InterPro"/>
</dbReference>
<dbReference type="Proteomes" id="UP000504604">
    <property type="component" value="Linkage group LG12"/>
</dbReference>
<keyword evidence="2 5" id="KW-0732">Signal</keyword>
<evidence type="ECO:0000256" key="3">
    <source>
        <dbReference type="ARBA" id="ARBA00022801"/>
    </source>
</evidence>
<dbReference type="KEGG" id="sind:105175161"/>
<dbReference type="InterPro" id="IPR001087">
    <property type="entry name" value="GDSL"/>
</dbReference>
<accession>A0A8M8VCT4</accession>
<reference evidence="7" key="1">
    <citation type="submission" date="2025-08" db="UniProtKB">
        <authorList>
            <consortium name="RefSeq"/>
        </authorList>
    </citation>
    <scope>IDENTIFICATION</scope>
</reference>
<dbReference type="SUPFAM" id="SSF52266">
    <property type="entry name" value="SGNH hydrolase"/>
    <property type="match status" value="1"/>
</dbReference>
<dbReference type="Pfam" id="PF00657">
    <property type="entry name" value="Lipase_GDSL"/>
    <property type="match status" value="1"/>
</dbReference>
<comment type="similarity">
    <text evidence="1">Belongs to the 'GDSL' lipolytic enzyme family.</text>
</comment>
<keyword evidence="3" id="KW-0378">Hydrolase</keyword>
<dbReference type="Gene3D" id="3.40.50.1110">
    <property type="entry name" value="SGNH hydrolase"/>
    <property type="match status" value="1"/>
</dbReference>
<dbReference type="InterPro" id="IPR036514">
    <property type="entry name" value="SGNH_hydro_sf"/>
</dbReference>
<keyword evidence="6" id="KW-1185">Reference proteome</keyword>
<dbReference type="PANTHER" id="PTHR22835">
    <property type="entry name" value="ZINC FINGER FYVE DOMAIN CONTAINING PROTEIN"/>
    <property type="match status" value="1"/>
</dbReference>
<dbReference type="InterPro" id="IPR035669">
    <property type="entry name" value="SGNH_plant_lipase-like"/>
</dbReference>
<feature type="signal peptide" evidence="5">
    <location>
        <begin position="1"/>
        <end position="29"/>
    </location>
</feature>
<feature type="chain" id="PRO_5035430640" evidence="5">
    <location>
        <begin position="30"/>
        <end position="356"/>
    </location>
</feature>
<keyword evidence="4" id="KW-0325">Glycoprotein</keyword>
<dbReference type="AlphaFoldDB" id="A0A8M8VCT4"/>
<dbReference type="PANTHER" id="PTHR22835:SF517">
    <property type="entry name" value="GDSL-LIKE LIPASE_ACYLHYDROLASE FAMILY PROTEIN, EXPRESSED"/>
    <property type="match status" value="1"/>
</dbReference>